<dbReference type="AlphaFoldDB" id="A0A0C9ZS54"/>
<dbReference type="HOGENOM" id="CLU_2997352_0_0_1"/>
<keyword evidence="2" id="KW-1185">Reference proteome</keyword>
<name>A0A0C9ZS54_9AGAM</name>
<evidence type="ECO:0000313" key="1">
    <source>
        <dbReference type="EMBL" id="KIK22583.1"/>
    </source>
</evidence>
<proteinExistence type="predicted"/>
<sequence length="57" mass="6137">MSPTNEKVLARGVLSSRLMFSSNGGQMLADADGRPFCVYISRALPRDSASMNRCSSP</sequence>
<evidence type="ECO:0000313" key="2">
    <source>
        <dbReference type="Proteomes" id="UP000054018"/>
    </source>
</evidence>
<accession>A0A0C9ZS54</accession>
<reference evidence="1 2" key="1">
    <citation type="submission" date="2014-04" db="EMBL/GenBank/DDBJ databases">
        <authorList>
            <consortium name="DOE Joint Genome Institute"/>
            <person name="Kuo A."/>
            <person name="Kohler A."/>
            <person name="Costa M.D."/>
            <person name="Nagy L.G."/>
            <person name="Floudas D."/>
            <person name="Copeland A."/>
            <person name="Barry K.W."/>
            <person name="Cichocki N."/>
            <person name="Veneault-Fourrey C."/>
            <person name="LaButti K."/>
            <person name="Lindquist E.A."/>
            <person name="Lipzen A."/>
            <person name="Lundell T."/>
            <person name="Morin E."/>
            <person name="Murat C."/>
            <person name="Sun H."/>
            <person name="Tunlid A."/>
            <person name="Henrissat B."/>
            <person name="Grigoriev I.V."/>
            <person name="Hibbett D.S."/>
            <person name="Martin F."/>
            <person name="Nordberg H.P."/>
            <person name="Cantor M.N."/>
            <person name="Hua S.X."/>
        </authorList>
    </citation>
    <scope>NUCLEOTIDE SEQUENCE [LARGE SCALE GENOMIC DNA]</scope>
    <source>
        <strain evidence="1 2">441</strain>
    </source>
</reference>
<dbReference type="Proteomes" id="UP000054018">
    <property type="component" value="Unassembled WGS sequence"/>
</dbReference>
<protein>
    <submittedName>
        <fullName evidence="1">Uncharacterized protein</fullName>
    </submittedName>
</protein>
<reference evidence="2" key="2">
    <citation type="submission" date="2015-01" db="EMBL/GenBank/DDBJ databases">
        <title>Evolutionary Origins and Diversification of the Mycorrhizal Mutualists.</title>
        <authorList>
            <consortium name="DOE Joint Genome Institute"/>
            <consortium name="Mycorrhizal Genomics Consortium"/>
            <person name="Kohler A."/>
            <person name="Kuo A."/>
            <person name="Nagy L.G."/>
            <person name="Floudas D."/>
            <person name="Copeland A."/>
            <person name="Barry K.W."/>
            <person name="Cichocki N."/>
            <person name="Veneault-Fourrey C."/>
            <person name="LaButti K."/>
            <person name="Lindquist E.A."/>
            <person name="Lipzen A."/>
            <person name="Lundell T."/>
            <person name="Morin E."/>
            <person name="Murat C."/>
            <person name="Riley R."/>
            <person name="Ohm R."/>
            <person name="Sun H."/>
            <person name="Tunlid A."/>
            <person name="Henrissat B."/>
            <person name="Grigoriev I.V."/>
            <person name="Hibbett D.S."/>
            <person name="Martin F."/>
        </authorList>
    </citation>
    <scope>NUCLEOTIDE SEQUENCE [LARGE SCALE GENOMIC DNA]</scope>
    <source>
        <strain evidence="2">441</strain>
    </source>
</reference>
<organism evidence="1 2">
    <name type="scientific">Pisolithus microcarpus 441</name>
    <dbReference type="NCBI Taxonomy" id="765257"/>
    <lineage>
        <taxon>Eukaryota</taxon>
        <taxon>Fungi</taxon>
        <taxon>Dikarya</taxon>
        <taxon>Basidiomycota</taxon>
        <taxon>Agaricomycotina</taxon>
        <taxon>Agaricomycetes</taxon>
        <taxon>Agaricomycetidae</taxon>
        <taxon>Boletales</taxon>
        <taxon>Sclerodermatineae</taxon>
        <taxon>Pisolithaceae</taxon>
        <taxon>Pisolithus</taxon>
    </lineage>
</organism>
<dbReference type="EMBL" id="KN833738">
    <property type="protein sequence ID" value="KIK22583.1"/>
    <property type="molecule type" value="Genomic_DNA"/>
</dbReference>
<gene>
    <name evidence="1" type="ORF">PISMIDRAFT_680196</name>
</gene>